<dbReference type="PANTHER" id="PTHR36529">
    <property type="entry name" value="SLL1095 PROTEIN"/>
    <property type="match status" value="1"/>
</dbReference>
<accession>A0A2T1NE25</accession>
<dbReference type="AlphaFoldDB" id="A0A2T1NE25"/>
<dbReference type="PANTHER" id="PTHR36529:SF1">
    <property type="entry name" value="GLYCOSYLTRANSFERASE"/>
    <property type="match status" value="1"/>
</dbReference>
<evidence type="ECO:0000313" key="1">
    <source>
        <dbReference type="EMBL" id="PSG90698.1"/>
    </source>
</evidence>
<dbReference type="InterPro" id="IPR018641">
    <property type="entry name" value="Trfase_1_rSAM/seldom-assoc"/>
</dbReference>
<evidence type="ECO:0000313" key="2">
    <source>
        <dbReference type="Proteomes" id="UP000238426"/>
    </source>
</evidence>
<dbReference type="EMBL" id="PXOQ01000007">
    <property type="protein sequence ID" value="PSG90698.1"/>
    <property type="molecule type" value="Genomic_DNA"/>
</dbReference>
<dbReference type="GO" id="GO:0016740">
    <property type="term" value="F:transferase activity"/>
    <property type="evidence" value="ECO:0007669"/>
    <property type="project" value="UniProtKB-KW"/>
</dbReference>
<keyword evidence="1" id="KW-0808">Transferase</keyword>
<comment type="caution">
    <text evidence="1">The sequence shown here is derived from an EMBL/GenBank/DDBJ whole genome shotgun (WGS) entry which is preliminary data.</text>
</comment>
<dbReference type="InterPro" id="IPR029044">
    <property type="entry name" value="Nucleotide-diphossugar_trans"/>
</dbReference>
<gene>
    <name evidence="1" type="ORF">C7H52_05315</name>
</gene>
<dbReference type="Pfam" id="PF09837">
    <property type="entry name" value="DUF2064"/>
    <property type="match status" value="1"/>
</dbReference>
<dbReference type="NCBIfam" id="TIGR04282">
    <property type="entry name" value="glyco_like_cofC"/>
    <property type="match status" value="1"/>
</dbReference>
<dbReference type="RefSeq" id="WP_106462839.1">
    <property type="nucleotide sequence ID" value="NZ_PXOQ01000007.1"/>
</dbReference>
<dbReference type="Gene3D" id="3.90.550.10">
    <property type="entry name" value="Spore Coat Polysaccharide Biosynthesis Protein SpsA, Chain A"/>
    <property type="match status" value="1"/>
</dbReference>
<keyword evidence="2" id="KW-1185">Reference proteome</keyword>
<reference evidence="1 2" key="1">
    <citation type="submission" date="2018-03" db="EMBL/GenBank/DDBJ databases">
        <title>Mesoflavibacter sp. HG37 and Mesoflavibacter sp. HG96 sp.nov., two marine bacteria isolated from seawater of Western Pacific Ocean.</title>
        <authorList>
            <person name="Cheng H."/>
            <person name="Wu Y.-H."/>
            <person name="Guo L.-L."/>
            <person name="Xu X.-W."/>
        </authorList>
    </citation>
    <scope>NUCLEOTIDE SEQUENCE [LARGE SCALE GENOMIC DNA]</scope>
    <source>
        <strain evidence="1 2">KCTC 32269</strain>
    </source>
</reference>
<dbReference type="OrthoDB" id="9798250at2"/>
<protein>
    <submittedName>
        <fullName evidence="1">Glycosyltransferase</fullName>
    </submittedName>
</protein>
<organism evidence="1 2">
    <name type="scientific">Aurantibacter aestuarii</name>
    <dbReference type="NCBI Taxonomy" id="1266046"/>
    <lineage>
        <taxon>Bacteria</taxon>
        <taxon>Pseudomonadati</taxon>
        <taxon>Bacteroidota</taxon>
        <taxon>Flavobacteriia</taxon>
        <taxon>Flavobacteriales</taxon>
        <taxon>Flavobacteriaceae</taxon>
        <taxon>Aurantibacter</taxon>
    </lineage>
</organism>
<dbReference type="Proteomes" id="UP000238426">
    <property type="component" value="Unassembled WGS sequence"/>
</dbReference>
<dbReference type="SUPFAM" id="SSF53448">
    <property type="entry name" value="Nucleotide-diphospho-sugar transferases"/>
    <property type="match status" value="1"/>
</dbReference>
<sequence length="201" mass="23311">MSSKNALIIFTRNPELGKCKTRLAKTIGDEAALRVYKFLLQHTANVAKKVEASRYAYYSVNIQENDLWEQEYFSKKQQKGEHLGERMQNAFQELFDLGHEKVVIIGSDLYDLDAKYIEEAYQKLDTHDAVVGPALDGGYYLFGMKKVLPNVFNQKDWGTETVFEDTLKDLENYNIHLTKALNDIDTFEDIKPYKALEYLYQ</sequence>
<proteinExistence type="predicted"/>
<name>A0A2T1NE25_9FLAO</name>